<comment type="caution">
    <text evidence="2">The sequence shown here is derived from an EMBL/GenBank/DDBJ whole genome shotgun (WGS) entry which is preliminary data.</text>
</comment>
<dbReference type="InterPro" id="IPR036770">
    <property type="entry name" value="Ankyrin_rpt-contain_sf"/>
</dbReference>
<gene>
    <name evidence="2" type="ORF">NDU88_001449</name>
</gene>
<dbReference type="CDD" id="cd17050">
    <property type="entry name" value="Ubl1_ANKUB1"/>
    <property type="match status" value="1"/>
</dbReference>
<dbReference type="InterPro" id="IPR000626">
    <property type="entry name" value="Ubiquitin-like_dom"/>
</dbReference>
<dbReference type="InterPro" id="IPR042788">
    <property type="entry name" value="ANKUB1"/>
</dbReference>
<dbReference type="Gene3D" id="3.10.20.90">
    <property type="entry name" value="Phosphatidylinositol 3-kinase Catalytic Subunit, Chain A, domain 1"/>
    <property type="match status" value="2"/>
</dbReference>
<dbReference type="SUPFAM" id="SSF48403">
    <property type="entry name" value="Ankyrin repeat"/>
    <property type="match status" value="1"/>
</dbReference>
<accession>A0AAV7L9I5</accession>
<evidence type="ECO:0000313" key="3">
    <source>
        <dbReference type="Proteomes" id="UP001066276"/>
    </source>
</evidence>
<dbReference type="PANTHER" id="PTHR46885:SF1">
    <property type="entry name" value="PROTEIN ANKUB1"/>
    <property type="match status" value="1"/>
</dbReference>
<dbReference type="AlphaFoldDB" id="A0AAV7L9I5"/>
<dbReference type="Gene3D" id="1.25.40.20">
    <property type="entry name" value="Ankyrin repeat-containing domain"/>
    <property type="match status" value="1"/>
</dbReference>
<protein>
    <recommendedName>
        <fullName evidence="1">Ubiquitin-like domain-containing protein</fullName>
    </recommendedName>
</protein>
<dbReference type="Pfam" id="PF12796">
    <property type="entry name" value="Ank_2"/>
    <property type="match status" value="1"/>
</dbReference>
<dbReference type="InterPro" id="IPR029071">
    <property type="entry name" value="Ubiquitin-like_domsf"/>
</dbReference>
<dbReference type="SMART" id="SM00248">
    <property type="entry name" value="ANK"/>
    <property type="match status" value="3"/>
</dbReference>
<dbReference type="Proteomes" id="UP001066276">
    <property type="component" value="Chromosome 11"/>
</dbReference>
<dbReference type="PROSITE" id="PS50053">
    <property type="entry name" value="UBIQUITIN_2"/>
    <property type="match status" value="2"/>
</dbReference>
<reference evidence="2" key="1">
    <citation type="journal article" date="2022" name="bioRxiv">
        <title>Sequencing and chromosome-scale assembly of the giantPleurodeles waltlgenome.</title>
        <authorList>
            <person name="Brown T."/>
            <person name="Elewa A."/>
            <person name="Iarovenko S."/>
            <person name="Subramanian E."/>
            <person name="Araus A.J."/>
            <person name="Petzold A."/>
            <person name="Susuki M."/>
            <person name="Suzuki K.-i.T."/>
            <person name="Hayashi T."/>
            <person name="Toyoda A."/>
            <person name="Oliveira C."/>
            <person name="Osipova E."/>
            <person name="Leigh N.D."/>
            <person name="Simon A."/>
            <person name="Yun M.H."/>
        </authorList>
    </citation>
    <scope>NUCLEOTIDE SEQUENCE</scope>
    <source>
        <strain evidence="2">20211129_DDA</strain>
        <tissue evidence="2">Liver</tissue>
    </source>
</reference>
<evidence type="ECO:0000313" key="2">
    <source>
        <dbReference type="EMBL" id="KAJ1088291.1"/>
    </source>
</evidence>
<dbReference type="SMART" id="SM00213">
    <property type="entry name" value="UBQ"/>
    <property type="match status" value="1"/>
</dbReference>
<sequence length="519" mass="59048">MRIFIAFEGVCESFDIQPQQTVGAVKRAIKDRFHIQLSDDKKGRRYLELIYAGALLKDEWVLADVGITLCSTIKCVVKEEDKPVLYVFNSATGLTLPIMGSIYLLTTTVSDLKTLVTRKCGFPVSVYCLRTPQGKEMYDCNTLNDYKLDIGATLRMDVWDKWTEFLNGSRLGHKHTVLQYLLQEEPVMMYQQRVALYMAAFFGHLDLAECMLQQGARADEAVGCHPYREWCSETDHPDLSKCPVHAAAEAGQLLILKAFITRNVACLEREDSLGKSPLKICIEQRHKDCVRYLIMKIWSVVSFPKLSIPMKIYVKIKKWLDRAQKCILVRKCSHQASGFRTRVGDMVVVDGFTELKMTSKGFFTPKKKRISCKRANADDGIYQGKDCVAQTTLSKKKSWKSLKLPAVRHPKQKLKSLQKEIKIGAMSEDERNKTNIWSAQVPLPPIASSQHPPFYYTEPRAALLISTSLESFLEHSGRTSRENAIYCLALASEFKEKPWLHQLGMARILARKTVCKPLF</sequence>
<keyword evidence="3" id="KW-1185">Reference proteome</keyword>
<dbReference type="EMBL" id="JANPWB010000015">
    <property type="protein sequence ID" value="KAJ1088291.1"/>
    <property type="molecule type" value="Genomic_DNA"/>
</dbReference>
<dbReference type="Pfam" id="PF00240">
    <property type="entry name" value="ubiquitin"/>
    <property type="match status" value="1"/>
</dbReference>
<proteinExistence type="predicted"/>
<feature type="domain" description="Ubiquitin-like" evidence="1">
    <location>
        <begin position="106"/>
        <end position="156"/>
    </location>
</feature>
<feature type="domain" description="Ubiquitin-like" evidence="1">
    <location>
        <begin position="1"/>
        <end position="82"/>
    </location>
</feature>
<dbReference type="SUPFAM" id="SSF54236">
    <property type="entry name" value="Ubiquitin-like"/>
    <property type="match status" value="2"/>
</dbReference>
<name>A0AAV7L9I5_PLEWA</name>
<organism evidence="2 3">
    <name type="scientific">Pleurodeles waltl</name>
    <name type="common">Iberian ribbed newt</name>
    <dbReference type="NCBI Taxonomy" id="8319"/>
    <lineage>
        <taxon>Eukaryota</taxon>
        <taxon>Metazoa</taxon>
        <taxon>Chordata</taxon>
        <taxon>Craniata</taxon>
        <taxon>Vertebrata</taxon>
        <taxon>Euteleostomi</taxon>
        <taxon>Amphibia</taxon>
        <taxon>Batrachia</taxon>
        <taxon>Caudata</taxon>
        <taxon>Salamandroidea</taxon>
        <taxon>Salamandridae</taxon>
        <taxon>Pleurodelinae</taxon>
        <taxon>Pleurodeles</taxon>
    </lineage>
</organism>
<dbReference type="PANTHER" id="PTHR46885">
    <property type="entry name" value="PROTEIN ANKUB1"/>
    <property type="match status" value="1"/>
</dbReference>
<dbReference type="InterPro" id="IPR002110">
    <property type="entry name" value="Ankyrin_rpt"/>
</dbReference>
<evidence type="ECO:0000259" key="1">
    <source>
        <dbReference type="PROSITE" id="PS50053"/>
    </source>
</evidence>
<dbReference type="CDD" id="cd17051">
    <property type="entry name" value="Ubl2_ANKUB1"/>
    <property type="match status" value="1"/>
</dbReference>